<dbReference type="Proteomes" id="UP000070700">
    <property type="component" value="Unassembled WGS sequence"/>
</dbReference>
<dbReference type="GeneID" id="28830601"/>
<sequence>MAPIFNITNEASTEKYLAANMPLIANAIVEAVKNKTSNITASTSEMVKRVANKATHEAYCELNFCHDKPPTHPAKNVTVVFGKCADDGFNQYGCDASGKPFKHPMIRAVAPIIEDLLKRASKAANDIKCQFKLCDDNLHPSKYIGMHSTDVFGNCPQDGEFYQFGCDASGKPYKHEHLAGRSLQTVLADEALATQHHSDDGKSNITQMLFILLVAVVAFIAMFMLYGKVKKILGERKERKAGRDLAQMEDGIPEMAVIVVEEEEYSDFV</sequence>
<protein>
    <submittedName>
        <fullName evidence="2">Uncharacterized protein</fullName>
    </submittedName>
</protein>
<dbReference type="KEGG" id="psco:LY89DRAFT_742790"/>
<accession>A0A132B581</accession>
<evidence type="ECO:0000256" key="1">
    <source>
        <dbReference type="SAM" id="Phobius"/>
    </source>
</evidence>
<dbReference type="InParanoid" id="A0A132B581"/>
<reference evidence="2 3" key="1">
    <citation type="submission" date="2015-10" db="EMBL/GenBank/DDBJ databases">
        <title>Full genome of DAOMC 229536 Phialocephala scopiformis, a fungal endophyte of spruce producing the potent anti-insectan compound rugulosin.</title>
        <authorList>
            <consortium name="DOE Joint Genome Institute"/>
            <person name="Walker A.K."/>
            <person name="Frasz S.L."/>
            <person name="Seifert K.A."/>
            <person name="Miller J.D."/>
            <person name="Mondo S.J."/>
            <person name="Labutti K."/>
            <person name="Lipzen A."/>
            <person name="Dockter R."/>
            <person name="Kennedy M."/>
            <person name="Grigoriev I.V."/>
            <person name="Spatafora J.W."/>
        </authorList>
    </citation>
    <scope>NUCLEOTIDE SEQUENCE [LARGE SCALE GENOMIC DNA]</scope>
    <source>
        <strain evidence="2 3">CBS 120377</strain>
    </source>
</reference>
<dbReference type="AlphaFoldDB" id="A0A132B581"/>
<dbReference type="EMBL" id="KQ947439">
    <property type="protein sequence ID" value="KUJ07562.1"/>
    <property type="molecule type" value="Genomic_DNA"/>
</dbReference>
<proteinExistence type="predicted"/>
<evidence type="ECO:0000313" key="2">
    <source>
        <dbReference type="EMBL" id="KUJ07562.1"/>
    </source>
</evidence>
<evidence type="ECO:0000313" key="3">
    <source>
        <dbReference type="Proteomes" id="UP000070700"/>
    </source>
</evidence>
<keyword evidence="3" id="KW-1185">Reference proteome</keyword>
<name>A0A132B581_MOLSC</name>
<keyword evidence="1" id="KW-1133">Transmembrane helix</keyword>
<organism evidence="2 3">
    <name type="scientific">Mollisia scopiformis</name>
    <name type="common">Conifer needle endophyte fungus</name>
    <name type="synonym">Phialocephala scopiformis</name>
    <dbReference type="NCBI Taxonomy" id="149040"/>
    <lineage>
        <taxon>Eukaryota</taxon>
        <taxon>Fungi</taxon>
        <taxon>Dikarya</taxon>
        <taxon>Ascomycota</taxon>
        <taxon>Pezizomycotina</taxon>
        <taxon>Leotiomycetes</taxon>
        <taxon>Helotiales</taxon>
        <taxon>Mollisiaceae</taxon>
        <taxon>Mollisia</taxon>
    </lineage>
</organism>
<keyword evidence="1" id="KW-0812">Transmembrane</keyword>
<dbReference type="RefSeq" id="XP_018061917.1">
    <property type="nucleotide sequence ID" value="XM_018220875.1"/>
</dbReference>
<gene>
    <name evidence="2" type="ORF">LY89DRAFT_742790</name>
</gene>
<feature type="transmembrane region" description="Helical" evidence="1">
    <location>
        <begin position="208"/>
        <end position="227"/>
    </location>
</feature>
<keyword evidence="1" id="KW-0472">Membrane</keyword>